<name>A0A6J5NXU6_9CAUD</name>
<protein>
    <submittedName>
        <fullName evidence="1">AAA domain containing protein</fullName>
    </submittedName>
</protein>
<proteinExistence type="predicted"/>
<accession>A0A6J5NXU6</accession>
<organism evidence="1">
    <name type="scientific">uncultured Caudovirales phage</name>
    <dbReference type="NCBI Taxonomy" id="2100421"/>
    <lineage>
        <taxon>Viruses</taxon>
        <taxon>Duplodnaviria</taxon>
        <taxon>Heunggongvirae</taxon>
        <taxon>Uroviricota</taxon>
        <taxon>Caudoviricetes</taxon>
        <taxon>Peduoviridae</taxon>
        <taxon>Maltschvirus</taxon>
        <taxon>Maltschvirus maltsch</taxon>
    </lineage>
</organism>
<reference evidence="1" key="1">
    <citation type="submission" date="2020-04" db="EMBL/GenBank/DDBJ databases">
        <authorList>
            <person name="Chiriac C."/>
            <person name="Salcher M."/>
            <person name="Ghai R."/>
            <person name="Kavagutti S V."/>
        </authorList>
    </citation>
    <scope>NUCLEOTIDE SEQUENCE</scope>
</reference>
<sequence>MSTAQESAKGFLANLKKTVKSESKGKDAIVLYGGPGMGKTSLAAQFKPLFVIDGSDNGYLDLVRNGQLPEGFDPVMADTWDKTRAVTKELIEYAKNVPDDKKDFRAVCFENLGGFATHLREVVIAKYRKRPLKGDDESYDTALIRFNGFGGHTGAKDALPEWEAWLQDIVTLGHHGIRPLLLGHAANGKSDSADQSSAYARVVLDIHAELSKVVDRLMGNIGLITMKPVILAAGGAGKKARVDENAEARVLKMFSSPQFQGKNRYGIGTEIDMGDSPQWAFHNLAKAMGYNVAAPKEKGDE</sequence>
<evidence type="ECO:0000313" key="1">
    <source>
        <dbReference type="EMBL" id="CAB4162496.1"/>
    </source>
</evidence>
<gene>
    <name evidence="1" type="ORF">UFOVP785_46</name>
</gene>
<dbReference type="Pfam" id="PF13479">
    <property type="entry name" value="AAA_24"/>
    <property type="match status" value="1"/>
</dbReference>
<dbReference type="EMBL" id="LR796736">
    <property type="protein sequence ID" value="CAB4162496.1"/>
    <property type="molecule type" value="Genomic_DNA"/>
</dbReference>